<protein>
    <submittedName>
        <fullName evidence="1">Type I CRISPR-associated protein Cas8a1/Csx8</fullName>
    </submittedName>
</protein>
<evidence type="ECO:0000313" key="1">
    <source>
        <dbReference type="EMBL" id="MCC2217637.1"/>
    </source>
</evidence>
<comment type="caution">
    <text evidence="1">The sequence shown here is derived from an EMBL/GenBank/DDBJ whole genome shotgun (WGS) entry which is preliminary data.</text>
</comment>
<dbReference type="RefSeq" id="WP_227572807.1">
    <property type="nucleotide sequence ID" value="NZ_JAJEQT010000001.1"/>
</dbReference>
<dbReference type="Pfam" id="PF09657">
    <property type="entry name" value="Cas_Csx8"/>
    <property type="match status" value="1"/>
</dbReference>
<dbReference type="SUPFAM" id="SSF58091">
    <property type="entry name" value="Clostridium neurotoxins, 'coiled-coil' domain"/>
    <property type="match status" value="1"/>
</dbReference>
<dbReference type="InterPro" id="IPR013487">
    <property type="entry name" value="CRISPR-assoc_prot_Csx8"/>
</dbReference>
<name>A0ABS8FKF3_9FIRM</name>
<proteinExistence type="predicted"/>
<keyword evidence="2" id="KW-1185">Reference proteome</keyword>
<dbReference type="EMBL" id="JAJEQT010000001">
    <property type="protein sequence ID" value="MCC2217637.1"/>
    <property type="molecule type" value="Genomic_DNA"/>
</dbReference>
<dbReference type="NCBIfam" id="TIGR02670">
    <property type="entry name" value="cas_csx8"/>
    <property type="match status" value="1"/>
</dbReference>
<organism evidence="1 2">
    <name type="scientific">Coprococcus hominis</name>
    <name type="common">ex Arizal et al. 2022</name>
    <dbReference type="NCBI Taxonomy" id="2881262"/>
    <lineage>
        <taxon>Bacteria</taxon>
        <taxon>Bacillati</taxon>
        <taxon>Bacillota</taxon>
        <taxon>Clostridia</taxon>
        <taxon>Lachnospirales</taxon>
        <taxon>Lachnospiraceae</taxon>
        <taxon>Coprococcus</taxon>
    </lineage>
</organism>
<dbReference type="InterPro" id="IPR036248">
    <property type="entry name" value="Clostridium_toxin_transloc"/>
</dbReference>
<gene>
    <name evidence="1" type="primary">cas8a1</name>
    <name evidence="1" type="ORF">LKD28_01130</name>
</gene>
<accession>A0ABS8FKF3</accession>
<reference evidence="1 2" key="1">
    <citation type="submission" date="2021-10" db="EMBL/GenBank/DDBJ databases">
        <title>Anaerobic single-cell dispensing facilitates the cultivation of human gut bacteria.</title>
        <authorList>
            <person name="Afrizal A."/>
        </authorList>
    </citation>
    <scope>NUCLEOTIDE SEQUENCE [LARGE SCALE GENOMIC DNA]</scope>
    <source>
        <strain evidence="1 2">CLA-AA-H212</strain>
    </source>
</reference>
<evidence type="ECO:0000313" key="2">
    <source>
        <dbReference type="Proteomes" id="UP001198495"/>
    </source>
</evidence>
<sequence>MKTTIEHPLYDTLLLPTEWRYSAAIVGLIRFFDFIEETEGKKLYTYTNNEDKDRYAVYSDICGYIQGILYNSTDLTEERYLLFCENWYDREFQHRNVEALLTHIQKFSQDNINDINSYLNGTSSNTVMKKIFKGIKFDGTNTDTILNLIDEHRLEIIKETFRYKTTMYRNFANTNKLMSDTNPHCRLLSYDLDENRKSKAASYYFDTSTFIASDIYEFDFIPFAFTYTKIGFFVNSNTSIEALVKCNNQLKEKMDVEEQIINNRVIRDGDQTKLIKAMLHSNDFLNCDVEIICKDREQESFDTMLIRKQALQRLKKIYDNYNLRYVHKYNYNYWLNVEEELIRCCLNYTYLDKLLEQLLLLSRIDTESRTIQIIQPLVQINMEWKGVNQTMQDTIERAKKVGYYIGKTIKEKNGENKVKSYKNKLINATVSHDRERVLEIMLQLSGYTDGEISTIYDILDNPDNWSDIAISFTNAMIPYTKKEKEEN</sequence>
<dbReference type="Proteomes" id="UP001198495">
    <property type="component" value="Unassembled WGS sequence"/>
</dbReference>